<dbReference type="InterPro" id="IPR007111">
    <property type="entry name" value="NACHT_NTPase"/>
</dbReference>
<organism evidence="2 3">
    <name type="scientific">Pseudoduganella lutea</name>
    <dbReference type="NCBI Taxonomy" id="321985"/>
    <lineage>
        <taxon>Bacteria</taxon>
        <taxon>Pseudomonadati</taxon>
        <taxon>Pseudomonadota</taxon>
        <taxon>Betaproteobacteria</taxon>
        <taxon>Burkholderiales</taxon>
        <taxon>Oxalobacteraceae</taxon>
        <taxon>Telluria group</taxon>
        <taxon>Pseudoduganella</taxon>
    </lineage>
</organism>
<dbReference type="Gene3D" id="3.40.50.300">
    <property type="entry name" value="P-loop containing nucleotide triphosphate hydrolases"/>
    <property type="match status" value="1"/>
</dbReference>
<proteinExistence type="predicted"/>
<keyword evidence="3" id="KW-1185">Reference proteome</keyword>
<evidence type="ECO:0000313" key="3">
    <source>
        <dbReference type="Proteomes" id="UP000290637"/>
    </source>
</evidence>
<dbReference type="Proteomes" id="UP000290637">
    <property type="component" value="Chromosome"/>
</dbReference>
<dbReference type="InterPro" id="IPR027417">
    <property type="entry name" value="P-loop_NTPase"/>
</dbReference>
<dbReference type="AlphaFoldDB" id="A0A4P6L2X5"/>
<dbReference type="RefSeq" id="WP_130188880.1">
    <property type="nucleotide sequence ID" value="NZ_CP035913.1"/>
</dbReference>
<dbReference type="PROSITE" id="PS50837">
    <property type="entry name" value="NACHT"/>
    <property type="match status" value="1"/>
</dbReference>
<dbReference type="SUPFAM" id="SSF52540">
    <property type="entry name" value="P-loop containing nucleoside triphosphate hydrolases"/>
    <property type="match status" value="1"/>
</dbReference>
<dbReference type="OrthoDB" id="8809738at2"/>
<accession>A0A4P6L2X5</accession>
<evidence type="ECO:0000259" key="1">
    <source>
        <dbReference type="PROSITE" id="PS50837"/>
    </source>
</evidence>
<name>A0A4P6L2X5_9BURK</name>
<dbReference type="Pfam" id="PF05729">
    <property type="entry name" value="NACHT"/>
    <property type="match status" value="1"/>
</dbReference>
<evidence type="ECO:0000313" key="2">
    <source>
        <dbReference type="EMBL" id="QBE65771.1"/>
    </source>
</evidence>
<sequence length="312" mass="34296">MRRLSLVEWLGDGERLALLGDAGCGKSTLLRVIALDLLYRHAHFPEVGSRWGQHFPVYIPFARWSSHVARDGNPICIKEIVRRSLEQLLTSSIVDLLDRAIDDQRVLLLIDGLDEWSSEQAARVTLSALVVTVEAHDVPVIVPGRPRGLSRIGALPAGWKRGTIAPLAAVQQASITGGWFGRYASSAVDDADVSETKLRTSRFMAELARDANLGTLATVPLLLIGLVTLALRGQILPRVDSSVSQLAGNGIYFLSLKGTSMVRYVELSTDHQFFMRCANERYREIVVDQVATSGALLQVHGKVCLAFELKRF</sequence>
<gene>
    <name evidence="2" type="ORF">EWM63_24635</name>
</gene>
<dbReference type="EMBL" id="CP035913">
    <property type="protein sequence ID" value="QBE65771.1"/>
    <property type="molecule type" value="Genomic_DNA"/>
</dbReference>
<dbReference type="KEGG" id="plue:EWM63_24635"/>
<reference evidence="2 3" key="1">
    <citation type="submission" date="2019-02" db="EMBL/GenBank/DDBJ databases">
        <title>Draft Genome Sequences of Six Type Strains of the Genus Massilia.</title>
        <authorList>
            <person name="Miess H."/>
            <person name="Frediansyhah A."/>
            <person name="Gross H."/>
        </authorList>
    </citation>
    <scope>NUCLEOTIDE SEQUENCE [LARGE SCALE GENOMIC DNA]</scope>
    <source>
        <strain evidence="2 3">DSM 17473</strain>
    </source>
</reference>
<protein>
    <submittedName>
        <fullName evidence="2">NACHT domain-containing protein</fullName>
    </submittedName>
</protein>
<feature type="domain" description="NACHT" evidence="1">
    <location>
        <begin position="14"/>
        <end position="115"/>
    </location>
</feature>